<name>A0A2C6L3D7_9APIC</name>
<dbReference type="RefSeq" id="XP_067923823.1">
    <property type="nucleotide sequence ID" value="XM_068064197.1"/>
</dbReference>
<dbReference type="InterPro" id="IPR015797">
    <property type="entry name" value="NUDIX_hydrolase-like_dom_sf"/>
</dbReference>
<dbReference type="AlphaFoldDB" id="A0A2C6L3D7"/>
<dbReference type="EMBL" id="MIGC01001798">
    <property type="protein sequence ID" value="PHJ22146.1"/>
    <property type="molecule type" value="Genomic_DNA"/>
</dbReference>
<dbReference type="GeneID" id="94427408"/>
<gene>
    <name evidence="2" type="ORF">CSUI_004002</name>
</gene>
<dbReference type="InterPro" id="IPR039989">
    <property type="entry name" value="NUDT9"/>
</dbReference>
<evidence type="ECO:0000313" key="2">
    <source>
        <dbReference type="EMBL" id="PHJ22146.1"/>
    </source>
</evidence>
<dbReference type="GO" id="GO:0047631">
    <property type="term" value="F:ADP-ribose diphosphatase activity"/>
    <property type="evidence" value="ECO:0007669"/>
    <property type="project" value="InterPro"/>
</dbReference>
<dbReference type="PANTHER" id="PTHR13030">
    <property type="entry name" value="NUDIX HYDROLASE"/>
    <property type="match status" value="1"/>
</dbReference>
<dbReference type="VEuPathDB" id="ToxoDB:CSUI_004002"/>
<dbReference type="Gene3D" id="3.90.79.10">
    <property type="entry name" value="Nucleoside Triphosphate Pyrophosphohydrolase"/>
    <property type="match status" value="1"/>
</dbReference>
<organism evidence="2 3">
    <name type="scientific">Cystoisospora suis</name>
    <dbReference type="NCBI Taxonomy" id="483139"/>
    <lineage>
        <taxon>Eukaryota</taxon>
        <taxon>Sar</taxon>
        <taxon>Alveolata</taxon>
        <taxon>Apicomplexa</taxon>
        <taxon>Conoidasida</taxon>
        <taxon>Coccidia</taxon>
        <taxon>Eucoccidiorida</taxon>
        <taxon>Eimeriorina</taxon>
        <taxon>Sarcocystidae</taxon>
        <taxon>Cystoisospora</taxon>
    </lineage>
</organism>
<dbReference type="PANTHER" id="PTHR13030:SF8">
    <property type="entry name" value="ADP-RIBOSE PYROPHOSPHATASE, MITOCHONDRIAL"/>
    <property type="match status" value="1"/>
</dbReference>
<dbReference type="SUPFAM" id="SSF55811">
    <property type="entry name" value="Nudix"/>
    <property type="match status" value="1"/>
</dbReference>
<dbReference type="OrthoDB" id="9972248at2759"/>
<sequence>MPKACPKTAALDIHWRARPTRTFFIILVISGSASSKIQREVPGFQVKPRPPWVHPSDPAEADISPSYVNAASIEALRSAAWFSLPEAFAGNGSRHISSVTQPDERRHGLGDVEDQKEVGQVARLPVKLYTPVRHRKDKRPLNPVLFLQCPSRACATDYDSANEGSCSCAFPRYHVTGRGVLGRWGPNHAADALITARNPETGRLQVVLIRRTDGSGRYALPGGFVDPTDGPFIVTSILREFLEEAVAMEEGAHNRQRYEETLGVLRMVFGSFRRDKDSGQITWDSEESIKWGKLIYAGYVDDERNTDNAWMETMVLHWHIEPQYYSKLHLEAGDDASQGTAAFYDIRGDPRLVAAGVDPLKNLYASHSAFLLSAVERLTEGGRSVHGVAEQP</sequence>
<protein>
    <submittedName>
        <fullName evidence="2">Nudix-type motif 9 isoform a family protein</fullName>
    </submittedName>
</protein>
<keyword evidence="3" id="KW-1185">Reference proteome</keyword>
<accession>A0A2C6L3D7</accession>
<evidence type="ECO:0000313" key="3">
    <source>
        <dbReference type="Proteomes" id="UP000221165"/>
    </source>
</evidence>
<dbReference type="InterPro" id="IPR000086">
    <property type="entry name" value="NUDIX_hydrolase_dom"/>
</dbReference>
<dbReference type="PROSITE" id="PS51462">
    <property type="entry name" value="NUDIX"/>
    <property type="match status" value="1"/>
</dbReference>
<feature type="domain" description="Nudix hydrolase" evidence="1">
    <location>
        <begin position="186"/>
        <end position="316"/>
    </location>
</feature>
<proteinExistence type="predicted"/>
<evidence type="ECO:0000259" key="1">
    <source>
        <dbReference type="PROSITE" id="PS51462"/>
    </source>
</evidence>
<dbReference type="Proteomes" id="UP000221165">
    <property type="component" value="Unassembled WGS sequence"/>
</dbReference>
<comment type="caution">
    <text evidence="2">The sequence shown here is derived from an EMBL/GenBank/DDBJ whole genome shotgun (WGS) entry which is preliminary data.</text>
</comment>
<reference evidence="2 3" key="1">
    <citation type="journal article" date="2017" name="Int. J. Parasitol.">
        <title>The genome of the protozoan parasite Cystoisospora suis and a reverse vaccinology approach to identify vaccine candidates.</title>
        <authorList>
            <person name="Palmieri N."/>
            <person name="Shrestha A."/>
            <person name="Ruttkowski B."/>
            <person name="Beck T."/>
            <person name="Vogl C."/>
            <person name="Tomley F."/>
            <person name="Blake D.P."/>
            <person name="Joachim A."/>
        </authorList>
    </citation>
    <scope>NUCLEOTIDE SEQUENCE [LARGE SCALE GENOMIC DNA]</scope>
    <source>
        <strain evidence="2 3">Wien I</strain>
    </source>
</reference>